<evidence type="ECO:0000313" key="2">
    <source>
        <dbReference type="EMBL" id="KAE8963817.1"/>
    </source>
</evidence>
<gene>
    <name evidence="2" type="ORF">PR001_g29254</name>
    <name evidence="1" type="ORF">PR002_g29270</name>
    <name evidence="3" type="ORF">PR003_g30400</name>
</gene>
<name>A0A6A4BFZ1_9STRA</name>
<evidence type="ECO:0000313" key="5">
    <source>
        <dbReference type="Proteomes" id="UP000434957"/>
    </source>
</evidence>
<accession>A0A6A4BFZ1</accession>
<keyword evidence="5" id="KW-1185">Reference proteome</keyword>
<sequence length="216" mass="23042">MAPKTNKTSKKTNNVTGMDDLQEPVLAACDPLEPVMPAFAIPKKVIAAMVAAGAEMEDVEGEDLRILRIDGVHLDAWNVYEDWASSLGEVDPLVQAYFVPPLAIRRTSICPPNALGVDIQDEANSVINHFAPLLMDDVAAGIPALLANLANLAPLPAPAAPTNIHNARVAVAAVLRAICCPGPNFPVINGLHVGHYICHVQYVWSGAVVTMPVFRM</sequence>
<dbReference type="AlphaFoldDB" id="A0A6A4BFZ1"/>
<comment type="caution">
    <text evidence="3">The sequence shown here is derived from an EMBL/GenBank/DDBJ whole genome shotgun (WGS) entry which is preliminary data.</text>
</comment>
<evidence type="ECO:0000313" key="4">
    <source>
        <dbReference type="Proteomes" id="UP000429607"/>
    </source>
</evidence>
<evidence type="ECO:0000313" key="3">
    <source>
        <dbReference type="EMBL" id="KAE9271807.1"/>
    </source>
</evidence>
<reference evidence="3 5" key="1">
    <citation type="submission" date="2018-08" db="EMBL/GenBank/DDBJ databases">
        <title>Genomic investigation of the strawberry pathogen Phytophthora fragariae indicates pathogenicity is determined by transcriptional variation in three key races.</title>
        <authorList>
            <person name="Adams T.M."/>
            <person name="Armitage A.D."/>
            <person name="Sobczyk M.K."/>
            <person name="Bates H.J."/>
            <person name="Dunwell J.M."/>
            <person name="Nellist C.F."/>
            <person name="Harrison R.J."/>
        </authorList>
    </citation>
    <scope>NUCLEOTIDE SEQUENCE [LARGE SCALE GENOMIC DNA]</scope>
    <source>
        <strain evidence="2 4">SCRP249</strain>
        <strain evidence="1 6">SCRP324</strain>
        <strain evidence="3 5">SCRP333</strain>
    </source>
</reference>
<proteinExistence type="predicted"/>
<evidence type="ECO:0000313" key="6">
    <source>
        <dbReference type="Proteomes" id="UP000435112"/>
    </source>
</evidence>
<organism evidence="3 5">
    <name type="scientific">Phytophthora rubi</name>
    <dbReference type="NCBI Taxonomy" id="129364"/>
    <lineage>
        <taxon>Eukaryota</taxon>
        <taxon>Sar</taxon>
        <taxon>Stramenopiles</taxon>
        <taxon>Oomycota</taxon>
        <taxon>Peronosporomycetes</taxon>
        <taxon>Peronosporales</taxon>
        <taxon>Peronosporaceae</taxon>
        <taxon>Phytophthora</taxon>
    </lineage>
</organism>
<dbReference type="EMBL" id="QXFT01005636">
    <property type="protein sequence ID" value="KAE9271807.1"/>
    <property type="molecule type" value="Genomic_DNA"/>
</dbReference>
<dbReference type="OrthoDB" id="113191at2759"/>
<dbReference type="Proteomes" id="UP000435112">
    <property type="component" value="Unassembled WGS sequence"/>
</dbReference>
<dbReference type="Proteomes" id="UP000429607">
    <property type="component" value="Unassembled WGS sequence"/>
</dbReference>
<evidence type="ECO:0000313" key="1">
    <source>
        <dbReference type="EMBL" id="KAE8963499.1"/>
    </source>
</evidence>
<dbReference type="EMBL" id="QXFU01005668">
    <property type="protein sequence ID" value="KAE8963499.1"/>
    <property type="molecule type" value="Genomic_DNA"/>
</dbReference>
<protein>
    <submittedName>
        <fullName evidence="3">Uncharacterized protein</fullName>
    </submittedName>
</protein>
<dbReference type="Proteomes" id="UP000434957">
    <property type="component" value="Unassembled WGS sequence"/>
</dbReference>
<dbReference type="EMBL" id="QXFV01005733">
    <property type="protein sequence ID" value="KAE8963817.1"/>
    <property type="molecule type" value="Genomic_DNA"/>
</dbReference>